<dbReference type="SMART" id="SM00387">
    <property type="entry name" value="HATPase_c"/>
    <property type="match status" value="1"/>
</dbReference>
<keyword evidence="3" id="KW-0418">Kinase</keyword>
<sequence length="877" mass="98840">MEPDVKTEVFYGVENTIKAIRRFQSNAKKTWCVCADKTIPTLSASDKLRKGYLDGKARGVKIRYLTEITKENLERCKKVMEVAELRHLAGITGSFAVSESEYAGAFKQSLASEPFDVVVYSNMPELVEQQQNIFDIFWSNAIPAEQKIRELEENIPATKTEVLREAKDTTERVMHFFLNCRERMDACANSTAPSIAISVFKDAYENMKKRGVKTRWVTEITRDNLPYCKKLMEYAQVRHVDGFYGNFGVSETEYISATTVIEAQPVPALMYSNSKEMVEQQQYIFDSFWKKAIPAEQRIREIEEGILFPVETKVLKDLEDIRGRIIALHDNSGEVMVAANTGALHLVHNQFFGIYKKLMAKKANDKHKGIRWAMFIDKDSIDIVKTFLDIGMEIRHVKNMPSMYFAVSDKMYNATIETMDGGKMVQTLLTSTEPLYVQHFKSVFEELWKSGADARKRIQDIEAGINEETEVISSQYQTERVYKAIVNEASHEIMLILPTANAFARDKRIGIIGSLKEASSKKGTRVRVLVYAKEDANKQDIIDLESQGILVNDLSIKPAQKAIEEGAPRMTVVIIDNRTSLVIELKDDEKESFADAVGTSVFSTSRSIVLSYARIFESLWLETRLVAKLQESDRLQREFINIAAHELRTPVQPILAVIELLKGRFANGNAANVELTTTQLAIMDRNARRLQKLSSEILDATRIEAGTLRMDMEVMDINEKMKNMIADAKSWIPQGQSIDIQFKPLSDESGNPIPLLVKADKLRMFEVISNLIRNAIKFSAEGDVITIMTDRKDSDDDDGMAVVISVKDCGAGISAEVLPRLFTKFSADRERGGTGLGLFIAKNIVEAHGGRIWAENNNSSNDEKGATFAFTLPIHKP</sequence>
<dbReference type="STRING" id="1459636.NTE_02334"/>
<dbReference type="Pfam" id="PF02518">
    <property type="entry name" value="HATPase_c"/>
    <property type="match status" value="1"/>
</dbReference>
<keyword evidence="3" id="KW-0808">Transferase</keyword>
<gene>
    <name evidence="3" type="ORF">NTE_02334</name>
</gene>
<dbReference type="EMBL" id="CP007174">
    <property type="protein sequence ID" value="AIF84387.1"/>
    <property type="molecule type" value="Genomic_DNA"/>
</dbReference>
<accession>A0A075MUL9</accession>
<dbReference type="SUPFAM" id="SSF47384">
    <property type="entry name" value="Homodimeric domain of signal transducing histidine kinase"/>
    <property type="match status" value="1"/>
</dbReference>
<dbReference type="eggNOG" id="arCOG02358">
    <property type="taxonomic scope" value="Archaea"/>
</dbReference>
<keyword evidence="4" id="KW-1185">Reference proteome</keyword>
<dbReference type="InterPro" id="IPR005467">
    <property type="entry name" value="His_kinase_dom"/>
</dbReference>
<dbReference type="InterPro" id="IPR003661">
    <property type="entry name" value="HisK_dim/P_dom"/>
</dbReference>
<dbReference type="Pfam" id="PF00512">
    <property type="entry name" value="HisKA"/>
    <property type="match status" value="1"/>
</dbReference>
<dbReference type="PANTHER" id="PTHR43547">
    <property type="entry name" value="TWO-COMPONENT HISTIDINE KINASE"/>
    <property type="match status" value="1"/>
</dbReference>
<dbReference type="AlphaFoldDB" id="A0A075MUL9"/>
<keyword evidence="1" id="KW-0597">Phosphoprotein</keyword>
<dbReference type="PROSITE" id="PS50109">
    <property type="entry name" value="HIS_KIN"/>
    <property type="match status" value="1"/>
</dbReference>
<proteinExistence type="predicted"/>
<dbReference type="OrthoDB" id="342253at2157"/>
<dbReference type="KEGG" id="nev:NTE_02334"/>
<dbReference type="InterPro" id="IPR036097">
    <property type="entry name" value="HisK_dim/P_sf"/>
</dbReference>
<evidence type="ECO:0000313" key="3">
    <source>
        <dbReference type="EMBL" id="AIF84387.1"/>
    </source>
</evidence>
<dbReference type="SMART" id="SM00388">
    <property type="entry name" value="HisKA"/>
    <property type="match status" value="1"/>
</dbReference>
<evidence type="ECO:0000256" key="1">
    <source>
        <dbReference type="ARBA" id="ARBA00022553"/>
    </source>
</evidence>
<dbReference type="CDD" id="cd00075">
    <property type="entry name" value="HATPase"/>
    <property type="match status" value="1"/>
</dbReference>
<dbReference type="InterPro" id="IPR003594">
    <property type="entry name" value="HATPase_dom"/>
</dbReference>
<dbReference type="Proteomes" id="UP000028194">
    <property type="component" value="Chromosome"/>
</dbReference>
<dbReference type="RefSeq" id="WP_148700968.1">
    <property type="nucleotide sequence ID" value="NZ_CP007174.1"/>
</dbReference>
<dbReference type="Gene3D" id="1.10.287.130">
    <property type="match status" value="1"/>
</dbReference>
<dbReference type="PRINTS" id="PR00344">
    <property type="entry name" value="BCTRLSENSOR"/>
</dbReference>
<evidence type="ECO:0000259" key="2">
    <source>
        <dbReference type="PROSITE" id="PS50109"/>
    </source>
</evidence>
<organism evidence="3 4">
    <name type="scientific">Candidatus Nitrososphaera evergladensis SR1</name>
    <dbReference type="NCBI Taxonomy" id="1459636"/>
    <lineage>
        <taxon>Archaea</taxon>
        <taxon>Nitrososphaerota</taxon>
        <taxon>Nitrososphaeria</taxon>
        <taxon>Nitrososphaerales</taxon>
        <taxon>Nitrososphaeraceae</taxon>
        <taxon>Nitrososphaera</taxon>
    </lineage>
</organism>
<protein>
    <submittedName>
        <fullName evidence="3">Signal transduction histidine kinase</fullName>
    </submittedName>
</protein>
<dbReference type="InterPro" id="IPR004358">
    <property type="entry name" value="Sig_transdc_His_kin-like_C"/>
</dbReference>
<feature type="domain" description="Histidine kinase" evidence="2">
    <location>
        <begin position="642"/>
        <end position="876"/>
    </location>
</feature>
<dbReference type="PANTHER" id="PTHR43547:SF2">
    <property type="entry name" value="HYBRID SIGNAL TRANSDUCTION HISTIDINE KINASE C"/>
    <property type="match status" value="1"/>
</dbReference>
<dbReference type="CDD" id="cd00082">
    <property type="entry name" value="HisKA"/>
    <property type="match status" value="1"/>
</dbReference>
<dbReference type="HOGENOM" id="CLU_015921_0_0_2"/>
<evidence type="ECO:0000313" key="4">
    <source>
        <dbReference type="Proteomes" id="UP000028194"/>
    </source>
</evidence>
<reference evidence="3 4" key="1">
    <citation type="journal article" date="2014" name="PLoS ONE">
        <title>Genome Sequence of Candidatus Nitrososphaera evergladensis from Group I.1b Enriched from Everglades Soil Reveals Novel Genomic Features of the Ammonia-Oxidizing Archaea.</title>
        <authorList>
            <person name="Zhalnina K.V."/>
            <person name="Dias R."/>
            <person name="Leonard M.T."/>
            <person name="Dorr de Quadros P."/>
            <person name="Camargo F.A."/>
            <person name="Drew J.C."/>
            <person name="Farmerie W.G."/>
            <person name="Daroub S.H."/>
            <person name="Triplett E.W."/>
        </authorList>
    </citation>
    <scope>NUCLEOTIDE SEQUENCE [LARGE SCALE GENOMIC DNA]</scope>
    <source>
        <strain evidence="3 4">SR1</strain>
    </source>
</reference>
<dbReference type="GO" id="GO:0000155">
    <property type="term" value="F:phosphorelay sensor kinase activity"/>
    <property type="evidence" value="ECO:0007669"/>
    <property type="project" value="InterPro"/>
</dbReference>
<dbReference type="InterPro" id="IPR036890">
    <property type="entry name" value="HATPase_C_sf"/>
</dbReference>
<dbReference type="Gene3D" id="3.30.565.10">
    <property type="entry name" value="Histidine kinase-like ATPase, C-terminal domain"/>
    <property type="match status" value="1"/>
</dbReference>
<dbReference type="GeneID" id="41598050"/>
<name>A0A075MUL9_9ARCH</name>
<dbReference type="SUPFAM" id="SSF55874">
    <property type="entry name" value="ATPase domain of HSP90 chaperone/DNA topoisomerase II/histidine kinase"/>
    <property type="match status" value="1"/>
</dbReference>